<keyword evidence="7 10" id="KW-0249">Electron transport</keyword>
<dbReference type="GO" id="GO:0042773">
    <property type="term" value="P:ATP synthesis coupled electron transport"/>
    <property type="evidence" value="ECO:0007669"/>
    <property type="project" value="TreeGrafter"/>
</dbReference>
<comment type="catalytic activity">
    <reaction evidence="11">
        <text>4 Fe(II)-[cytochrome c] + O2 + 8 H(+)(in) = 4 Fe(III)-[cytochrome c] + 2 H2O + 4 H(+)(out)</text>
        <dbReference type="Rhea" id="RHEA:11436"/>
        <dbReference type="Rhea" id="RHEA-COMP:10350"/>
        <dbReference type="Rhea" id="RHEA-COMP:14399"/>
        <dbReference type="ChEBI" id="CHEBI:15377"/>
        <dbReference type="ChEBI" id="CHEBI:15378"/>
        <dbReference type="ChEBI" id="CHEBI:15379"/>
        <dbReference type="ChEBI" id="CHEBI:29033"/>
        <dbReference type="ChEBI" id="CHEBI:29034"/>
        <dbReference type="EC" id="7.1.1.9"/>
    </reaction>
</comment>
<dbReference type="InterPro" id="IPR008972">
    <property type="entry name" value="Cupredoxin"/>
</dbReference>
<dbReference type="InterPro" id="IPR011759">
    <property type="entry name" value="Cyt_c_oxidase_su2_TM_dom"/>
</dbReference>
<dbReference type="OrthoDB" id="9781261at2"/>
<dbReference type="EC" id="7.1.1.9" evidence="11"/>
<dbReference type="SUPFAM" id="SSF49503">
    <property type="entry name" value="Cupredoxins"/>
    <property type="match status" value="1"/>
</dbReference>
<keyword evidence="8 12" id="KW-1133">Transmembrane helix</keyword>
<keyword evidence="11" id="KW-0186">Copper</keyword>
<reference evidence="16 17" key="1">
    <citation type="submission" date="2019-09" db="EMBL/GenBank/DDBJ databases">
        <title>Pararcticibacter amylolyticus gen. nov., sp. nov., isolated from a rottenly hemp rope, and reclassification of Pedobacter tournemirensis as Pararcticibacter tournemirensis comb. nov.</title>
        <authorList>
            <person name="Cai Y."/>
        </authorList>
    </citation>
    <scope>NUCLEOTIDE SEQUENCE [LARGE SCALE GENOMIC DNA]</scope>
    <source>
        <strain evidence="16 17">TF5-37.2-LB10</strain>
    </source>
</reference>
<evidence type="ECO:0000256" key="12">
    <source>
        <dbReference type="SAM" id="Phobius"/>
    </source>
</evidence>
<feature type="domain" description="Cytochrome oxidase subunit II copper A binding" evidence="14">
    <location>
        <begin position="252"/>
        <end position="404"/>
    </location>
</feature>
<comment type="cofactor">
    <cofactor evidence="11">
        <name>Cu cation</name>
        <dbReference type="ChEBI" id="CHEBI:23378"/>
    </cofactor>
    <text evidence="11">Binds a copper A center.</text>
</comment>
<dbReference type="GO" id="GO:0005886">
    <property type="term" value="C:plasma membrane"/>
    <property type="evidence" value="ECO:0007669"/>
    <property type="project" value="UniProtKB-SubCell"/>
</dbReference>
<evidence type="ECO:0000313" key="17">
    <source>
        <dbReference type="Proteomes" id="UP000322918"/>
    </source>
</evidence>
<comment type="similarity">
    <text evidence="2 10">Belongs to the cytochrome c oxidase subunit 2 family.</text>
</comment>
<dbReference type="Gene3D" id="1.10.287.90">
    <property type="match status" value="1"/>
</dbReference>
<evidence type="ECO:0000256" key="3">
    <source>
        <dbReference type="ARBA" id="ARBA00022448"/>
    </source>
</evidence>
<dbReference type="PROSITE" id="PS50999">
    <property type="entry name" value="COX2_TM"/>
    <property type="match status" value="1"/>
</dbReference>
<feature type="domain" description="Cytochrome oxidase subunit II transmembrane region profile" evidence="15">
    <location>
        <begin position="152"/>
        <end position="247"/>
    </location>
</feature>
<keyword evidence="5 10" id="KW-0812">Transmembrane</keyword>
<evidence type="ECO:0000256" key="2">
    <source>
        <dbReference type="ARBA" id="ARBA00007866"/>
    </source>
</evidence>
<gene>
    <name evidence="16" type="ORF">F1649_17275</name>
</gene>
<dbReference type="PANTHER" id="PTHR22888">
    <property type="entry name" value="CYTOCHROME C OXIDASE, SUBUNIT II"/>
    <property type="match status" value="1"/>
</dbReference>
<keyword evidence="17" id="KW-1185">Reference proteome</keyword>
<dbReference type="AlphaFoldDB" id="A0A5M9GWC6"/>
<proteinExistence type="inferred from homology"/>
<dbReference type="InterPro" id="IPR045187">
    <property type="entry name" value="CcO_II"/>
</dbReference>
<comment type="function">
    <text evidence="11">Subunits I and II form the functional core of the enzyme complex. Electrons originating in cytochrome c are transferred via heme a and Cu(A) to the binuclear center formed by heme a3 and Cu(B).</text>
</comment>
<sequence>MRFNKFLNIRSFCAVLILYILVGSANVFARQTGGTTAGDMVAADTAQQINSETGTIGDTPTAVSESGTDTGTTLATADAVVKNTTLYKSVAFYVTLFLLLCIFIGVIGKVLKVYELTREIQGKREGVNWNKVQAALFLVALITGFYGTYWTYETWGNVASGESASEHGLRIDTMMMVTITLTTIVFVITQFLLFTFAFRYKGSEKRKAYFYPHNNAIERLWTIIPALVLTALVVFGFFTWRSITNPPEDEMKNALSIEVTGEQFKWNVRYAGDDNQLGVRNYKLTTPINGLGIDFTDRKSWDDKLGGEIVIPKGRPVRFTINSKDILHSFYIPEFRVQMNAVPGMPTYFQFTPRLTTEEMREKTGNAAFDFVLLCNKICGTGHYNMQYKVRVVDEKEFKDWLVKQPLYYNDDIKKDMQQKMVQSNAASDNKKIALNNQ</sequence>
<evidence type="ECO:0000259" key="14">
    <source>
        <dbReference type="PROSITE" id="PS50857"/>
    </source>
</evidence>
<keyword evidence="3 10" id="KW-0813">Transport</keyword>
<keyword evidence="11" id="KW-0479">Metal-binding</keyword>
<evidence type="ECO:0000256" key="9">
    <source>
        <dbReference type="ARBA" id="ARBA00023136"/>
    </source>
</evidence>
<evidence type="ECO:0000256" key="1">
    <source>
        <dbReference type="ARBA" id="ARBA00004141"/>
    </source>
</evidence>
<dbReference type="Proteomes" id="UP000322918">
    <property type="component" value="Unassembled WGS sequence"/>
</dbReference>
<feature type="transmembrane region" description="Helical" evidence="12">
    <location>
        <begin position="219"/>
        <end position="240"/>
    </location>
</feature>
<comment type="subcellular location">
    <subcellularLocation>
        <location evidence="10">Cell membrane</location>
        <topology evidence="10">Multi-pass membrane protein</topology>
    </subcellularLocation>
    <subcellularLocation>
        <location evidence="1">Membrane</location>
        <topology evidence="1">Multi-pass membrane protein</topology>
    </subcellularLocation>
</comment>
<accession>A0A5M9GWC6</accession>
<evidence type="ECO:0000256" key="6">
    <source>
        <dbReference type="ARBA" id="ARBA00022967"/>
    </source>
</evidence>
<dbReference type="Pfam" id="PF00116">
    <property type="entry name" value="COX2"/>
    <property type="match status" value="1"/>
</dbReference>
<keyword evidence="6" id="KW-1278">Translocase</keyword>
<dbReference type="Gene3D" id="2.60.40.420">
    <property type="entry name" value="Cupredoxins - blue copper proteins"/>
    <property type="match status" value="1"/>
</dbReference>
<feature type="signal peptide" evidence="13">
    <location>
        <begin position="1"/>
        <end position="29"/>
    </location>
</feature>
<organism evidence="16 17">
    <name type="scientific">Arcticibacter tournemirensis</name>
    <dbReference type="NCBI Taxonomy" id="699437"/>
    <lineage>
        <taxon>Bacteria</taxon>
        <taxon>Pseudomonadati</taxon>
        <taxon>Bacteroidota</taxon>
        <taxon>Sphingobacteriia</taxon>
        <taxon>Sphingobacteriales</taxon>
        <taxon>Sphingobacteriaceae</taxon>
        <taxon>Arcticibacter</taxon>
    </lineage>
</organism>
<dbReference type="PROSITE" id="PS50857">
    <property type="entry name" value="COX2_CUA"/>
    <property type="match status" value="1"/>
</dbReference>
<keyword evidence="13" id="KW-0732">Signal</keyword>
<dbReference type="RefSeq" id="WP_141813828.1">
    <property type="nucleotide sequence ID" value="NZ_VFPL01000001.1"/>
</dbReference>
<keyword evidence="9 12" id="KW-0472">Membrane</keyword>
<feature type="chain" id="PRO_5024328310" description="Cytochrome c oxidase subunit 2" evidence="13">
    <location>
        <begin position="30"/>
        <end position="438"/>
    </location>
</feature>
<feature type="transmembrane region" description="Helical" evidence="12">
    <location>
        <begin position="132"/>
        <end position="152"/>
    </location>
</feature>
<evidence type="ECO:0000256" key="13">
    <source>
        <dbReference type="SAM" id="SignalP"/>
    </source>
</evidence>
<evidence type="ECO:0000256" key="10">
    <source>
        <dbReference type="RuleBase" id="RU000456"/>
    </source>
</evidence>
<dbReference type="GO" id="GO:0004129">
    <property type="term" value="F:cytochrome-c oxidase activity"/>
    <property type="evidence" value="ECO:0007669"/>
    <property type="project" value="UniProtKB-EC"/>
</dbReference>
<evidence type="ECO:0000256" key="11">
    <source>
        <dbReference type="RuleBase" id="RU004024"/>
    </source>
</evidence>
<comment type="caution">
    <text evidence="16">The sequence shown here is derived from an EMBL/GenBank/DDBJ whole genome shotgun (WGS) entry which is preliminary data.</text>
</comment>
<name>A0A5M9GWC6_9SPHI</name>
<evidence type="ECO:0000313" key="16">
    <source>
        <dbReference type="EMBL" id="KAA8478916.1"/>
    </source>
</evidence>
<dbReference type="PANTHER" id="PTHR22888:SF9">
    <property type="entry name" value="CYTOCHROME C OXIDASE SUBUNIT 2"/>
    <property type="match status" value="1"/>
</dbReference>
<evidence type="ECO:0000256" key="4">
    <source>
        <dbReference type="ARBA" id="ARBA00022660"/>
    </source>
</evidence>
<dbReference type="PRINTS" id="PR01166">
    <property type="entry name" value="CYCOXIDASEII"/>
</dbReference>
<dbReference type="SUPFAM" id="SSF81464">
    <property type="entry name" value="Cytochrome c oxidase subunit II-like, transmembrane region"/>
    <property type="match status" value="1"/>
</dbReference>
<keyword evidence="4 10" id="KW-0679">Respiratory chain</keyword>
<dbReference type="Pfam" id="PF02790">
    <property type="entry name" value="COX2_TM"/>
    <property type="match status" value="1"/>
</dbReference>
<dbReference type="InterPro" id="IPR036257">
    <property type="entry name" value="Cyt_c_oxidase_su2_TM_sf"/>
</dbReference>
<dbReference type="EMBL" id="VWNE01000031">
    <property type="protein sequence ID" value="KAA8478916.1"/>
    <property type="molecule type" value="Genomic_DNA"/>
</dbReference>
<evidence type="ECO:0000259" key="15">
    <source>
        <dbReference type="PROSITE" id="PS50999"/>
    </source>
</evidence>
<protein>
    <recommendedName>
        <fullName evidence="11">Cytochrome c oxidase subunit 2</fullName>
        <ecNumber evidence="11">7.1.1.9</ecNumber>
    </recommendedName>
</protein>
<evidence type="ECO:0000256" key="5">
    <source>
        <dbReference type="ARBA" id="ARBA00022692"/>
    </source>
</evidence>
<feature type="transmembrane region" description="Helical" evidence="12">
    <location>
        <begin position="174"/>
        <end position="198"/>
    </location>
</feature>
<evidence type="ECO:0000256" key="8">
    <source>
        <dbReference type="ARBA" id="ARBA00022989"/>
    </source>
</evidence>
<dbReference type="InterPro" id="IPR002429">
    <property type="entry name" value="CcO_II-like_C"/>
</dbReference>
<evidence type="ECO:0000256" key="7">
    <source>
        <dbReference type="ARBA" id="ARBA00022982"/>
    </source>
</evidence>
<dbReference type="GO" id="GO:0005507">
    <property type="term" value="F:copper ion binding"/>
    <property type="evidence" value="ECO:0007669"/>
    <property type="project" value="InterPro"/>
</dbReference>
<feature type="transmembrane region" description="Helical" evidence="12">
    <location>
        <begin position="90"/>
        <end position="111"/>
    </location>
</feature>